<sequence>MMCRLPQTAHPVVTPCGALYAAPGHARSATVGRARTTGLHAPHDCLL</sequence>
<accession>B8DJE7</accession>
<name>B8DJE7_NITV9</name>
<dbReference type="EMBL" id="CP001197">
    <property type="protein sequence ID" value="ACL10024.1"/>
    <property type="molecule type" value="Genomic_DNA"/>
</dbReference>
<proteinExistence type="predicted"/>
<organism evidence="1">
    <name type="scientific">Nitratidesulfovibrio vulgaris (strain DSM 19637 / Miyazaki F)</name>
    <name type="common">Desulfovibrio vulgaris</name>
    <dbReference type="NCBI Taxonomy" id="883"/>
    <lineage>
        <taxon>Bacteria</taxon>
        <taxon>Pseudomonadati</taxon>
        <taxon>Thermodesulfobacteriota</taxon>
        <taxon>Desulfovibrionia</taxon>
        <taxon>Desulfovibrionales</taxon>
        <taxon>Desulfovibrionaceae</taxon>
        <taxon>Nitratidesulfovibrio</taxon>
    </lineage>
</organism>
<evidence type="ECO:0000313" key="1">
    <source>
        <dbReference type="EMBL" id="ACL10024.1"/>
    </source>
</evidence>
<dbReference type="AlphaFoldDB" id="B8DJE7"/>
<dbReference type="KEGG" id="dvm:DvMF_3087"/>
<dbReference type="HOGENOM" id="CLU_3167331_0_0_7"/>
<reference evidence="1" key="1">
    <citation type="submission" date="2008-10" db="EMBL/GenBank/DDBJ databases">
        <title>Complete sequence of Desulfovibrio vulgaris str. 'Miyazaki F'.</title>
        <authorList>
            <person name="Lucas S."/>
            <person name="Copeland A."/>
            <person name="Lapidus A."/>
            <person name="Glavina del Rio T."/>
            <person name="Dalin E."/>
            <person name="Tice H."/>
            <person name="Bruce D."/>
            <person name="Goodwin L."/>
            <person name="Pitluck S."/>
            <person name="Sims D."/>
            <person name="Brettin T."/>
            <person name="Detter J.C."/>
            <person name="Han C."/>
            <person name="Larimer F."/>
            <person name="Land M."/>
            <person name="Hauser L."/>
            <person name="Kyrpides N."/>
            <person name="Mikhailova N."/>
            <person name="Hazen T.C."/>
            <person name="Richardson P."/>
        </authorList>
    </citation>
    <scope>NUCLEOTIDE SEQUENCE</scope>
    <source>
        <strain evidence="1">Miyazaki F</strain>
    </source>
</reference>
<gene>
    <name evidence="1" type="ordered locus">DvMF_3087</name>
</gene>
<protein>
    <submittedName>
        <fullName evidence="1">Uncharacterized protein</fullName>
    </submittedName>
</protein>